<protein>
    <submittedName>
        <fullName evidence="2">Uncharacterized protein</fullName>
    </submittedName>
</protein>
<feature type="region of interest" description="Disordered" evidence="1">
    <location>
        <begin position="28"/>
        <end position="49"/>
    </location>
</feature>
<organism evidence="2 3">
    <name type="scientific">Dictyobacter kobayashii</name>
    <dbReference type="NCBI Taxonomy" id="2014872"/>
    <lineage>
        <taxon>Bacteria</taxon>
        <taxon>Bacillati</taxon>
        <taxon>Chloroflexota</taxon>
        <taxon>Ktedonobacteria</taxon>
        <taxon>Ktedonobacterales</taxon>
        <taxon>Dictyobacteraceae</taxon>
        <taxon>Dictyobacter</taxon>
    </lineage>
</organism>
<dbReference type="EMBL" id="BIFS01000002">
    <property type="protein sequence ID" value="GCE24188.1"/>
    <property type="molecule type" value="Genomic_DNA"/>
</dbReference>
<reference evidence="3" key="1">
    <citation type="submission" date="2018-12" db="EMBL/GenBank/DDBJ databases">
        <title>Tengunoibacter tsumagoiensis gen. nov., sp. nov., Dictyobacter kobayashii sp. nov., D. alpinus sp. nov., and D. joshuensis sp. nov. and description of Dictyobacteraceae fam. nov. within the order Ktedonobacterales isolated from Tengu-no-mugimeshi.</title>
        <authorList>
            <person name="Wang C.M."/>
            <person name="Zheng Y."/>
            <person name="Sakai Y."/>
            <person name="Toyoda A."/>
            <person name="Minakuchi Y."/>
            <person name="Abe K."/>
            <person name="Yokota A."/>
            <person name="Yabe S."/>
        </authorList>
    </citation>
    <scope>NUCLEOTIDE SEQUENCE [LARGE SCALE GENOMIC DNA]</scope>
    <source>
        <strain evidence="3">Uno11</strain>
    </source>
</reference>
<dbReference type="AlphaFoldDB" id="A0A402AYN6"/>
<dbReference type="RefSeq" id="WP_126557445.1">
    <property type="nucleotide sequence ID" value="NZ_BIFS01000002.1"/>
</dbReference>
<keyword evidence="3" id="KW-1185">Reference proteome</keyword>
<gene>
    <name evidence="2" type="ORF">KDK_79880</name>
</gene>
<comment type="caution">
    <text evidence="2">The sequence shown here is derived from an EMBL/GenBank/DDBJ whole genome shotgun (WGS) entry which is preliminary data.</text>
</comment>
<accession>A0A402AYN6</accession>
<sequence length="100" mass="11247">MENINNLLNDSKRMIRIRSSVWSRSEMLTPLETSSSEQDELELDDEQAAAQARELENHLQAHLRILHPASVAPQGRGVDQPGEPVKKNVSLLPWAPLFPP</sequence>
<name>A0A402AYN6_9CHLR</name>
<feature type="compositionally biased region" description="Acidic residues" evidence="1">
    <location>
        <begin position="37"/>
        <end position="47"/>
    </location>
</feature>
<evidence type="ECO:0000313" key="3">
    <source>
        <dbReference type="Proteomes" id="UP000287188"/>
    </source>
</evidence>
<proteinExistence type="predicted"/>
<dbReference type="Proteomes" id="UP000287188">
    <property type="component" value="Unassembled WGS sequence"/>
</dbReference>
<evidence type="ECO:0000256" key="1">
    <source>
        <dbReference type="SAM" id="MobiDB-lite"/>
    </source>
</evidence>
<evidence type="ECO:0000313" key="2">
    <source>
        <dbReference type="EMBL" id="GCE24188.1"/>
    </source>
</evidence>